<dbReference type="Proteomes" id="UP000323824">
    <property type="component" value="Chromosome"/>
</dbReference>
<dbReference type="GO" id="GO:0051536">
    <property type="term" value="F:iron-sulfur cluster binding"/>
    <property type="evidence" value="ECO:0007669"/>
    <property type="project" value="UniProtKB-KW"/>
</dbReference>
<dbReference type="Pfam" id="PF04055">
    <property type="entry name" value="Radical_SAM"/>
    <property type="match status" value="1"/>
</dbReference>
<proteinExistence type="predicted"/>
<dbReference type="InterPro" id="IPR023404">
    <property type="entry name" value="rSAM_horseshoe"/>
</dbReference>
<dbReference type="PROSITE" id="PS51918">
    <property type="entry name" value="RADICAL_SAM"/>
    <property type="match status" value="1"/>
</dbReference>
<evidence type="ECO:0000256" key="4">
    <source>
        <dbReference type="ARBA" id="ARBA00023004"/>
    </source>
</evidence>
<dbReference type="GO" id="GO:0005829">
    <property type="term" value="C:cytosol"/>
    <property type="evidence" value="ECO:0007669"/>
    <property type="project" value="TreeGrafter"/>
</dbReference>
<reference evidence="7 8" key="2">
    <citation type="submission" date="2019-09" db="EMBL/GenBank/DDBJ databases">
        <title>Complete Genome Sequence and Methylome Analysis of free living Spirochaetas.</title>
        <authorList>
            <person name="Leshcheva N."/>
            <person name="Mikheeva N."/>
        </authorList>
    </citation>
    <scope>NUCLEOTIDE SEQUENCE [LARGE SCALE GENOMIC DNA]</scope>
    <source>
        <strain evidence="7 8">P</strain>
    </source>
</reference>
<dbReference type="EMBL" id="CP035807">
    <property type="protein sequence ID" value="QEN06269.1"/>
    <property type="molecule type" value="Genomic_DNA"/>
</dbReference>
<dbReference type="KEGG" id="sper:EW093_16765"/>
<keyword evidence="5" id="KW-0411">Iron-sulfur</keyword>
<evidence type="ECO:0000256" key="1">
    <source>
        <dbReference type="ARBA" id="ARBA00001966"/>
    </source>
</evidence>
<dbReference type="SMART" id="SM00729">
    <property type="entry name" value="Elp3"/>
    <property type="match status" value="1"/>
</dbReference>
<accession>A0A5C1QGR5</accession>
<dbReference type="SUPFAM" id="SSF102114">
    <property type="entry name" value="Radical SAM enzymes"/>
    <property type="match status" value="1"/>
</dbReference>
<evidence type="ECO:0000256" key="5">
    <source>
        <dbReference type="ARBA" id="ARBA00023014"/>
    </source>
</evidence>
<evidence type="ECO:0000256" key="2">
    <source>
        <dbReference type="ARBA" id="ARBA00022691"/>
    </source>
</evidence>
<protein>
    <submittedName>
        <fullName evidence="7">Radical SAM protein</fullName>
    </submittedName>
</protein>
<organism evidence="7 8">
    <name type="scientific">Thiospirochaeta perfilievii</name>
    <dbReference type="NCBI Taxonomy" id="252967"/>
    <lineage>
        <taxon>Bacteria</taxon>
        <taxon>Pseudomonadati</taxon>
        <taxon>Spirochaetota</taxon>
        <taxon>Spirochaetia</taxon>
        <taxon>Spirochaetales</taxon>
        <taxon>Spirochaetaceae</taxon>
        <taxon>Thiospirochaeta</taxon>
    </lineage>
</organism>
<reference evidence="7 8" key="1">
    <citation type="submission" date="2019-02" db="EMBL/GenBank/DDBJ databases">
        <authorList>
            <person name="Fomenkov A."/>
            <person name="Dubinina G."/>
            <person name="Grabovich M."/>
            <person name="Vincze T."/>
            <person name="Roberts R.J."/>
        </authorList>
    </citation>
    <scope>NUCLEOTIDE SEQUENCE [LARGE SCALE GENOMIC DNA]</scope>
    <source>
        <strain evidence="7 8">P</strain>
    </source>
</reference>
<dbReference type="SFLD" id="SFLDG01082">
    <property type="entry name" value="B12-binding_domain_containing"/>
    <property type="match status" value="1"/>
</dbReference>
<dbReference type="PANTHER" id="PTHR43409">
    <property type="entry name" value="ANAEROBIC MAGNESIUM-PROTOPORPHYRIN IX MONOMETHYL ESTER CYCLASE-RELATED"/>
    <property type="match status" value="1"/>
</dbReference>
<evidence type="ECO:0000256" key="3">
    <source>
        <dbReference type="ARBA" id="ARBA00022723"/>
    </source>
</evidence>
<dbReference type="SFLD" id="SFLDS00029">
    <property type="entry name" value="Radical_SAM"/>
    <property type="match status" value="1"/>
</dbReference>
<dbReference type="Gene3D" id="3.80.30.20">
    <property type="entry name" value="tm_1862 like domain"/>
    <property type="match status" value="1"/>
</dbReference>
<name>A0A5C1QGR5_9SPIO</name>
<dbReference type="InterPro" id="IPR006638">
    <property type="entry name" value="Elp3/MiaA/NifB-like_rSAM"/>
</dbReference>
<dbReference type="InterPro" id="IPR007197">
    <property type="entry name" value="rSAM"/>
</dbReference>
<dbReference type="InterPro" id="IPR051198">
    <property type="entry name" value="BchE-like"/>
</dbReference>
<evidence type="ECO:0000313" key="8">
    <source>
        <dbReference type="Proteomes" id="UP000323824"/>
    </source>
</evidence>
<feature type="domain" description="Radical SAM core" evidence="6">
    <location>
        <begin position="240"/>
        <end position="463"/>
    </location>
</feature>
<keyword evidence="2" id="KW-0949">S-adenosyl-L-methionine</keyword>
<keyword evidence="8" id="KW-1185">Reference proteome</keyword>
<sequence length="498" mass="57384">MLLIFPPVAKACEPPGGLPILGAVLKAHNVDYKIVDMNYEGQEFLLDIYFKDNPKKRHNRDLITTSKGYKNFDTYIKVIAELTRGLNNTLDNKSTITMANFLSSDYDSLKSLDLLKAAKNYKDNPFYEYYKNRLPKLLDNSNIKNIGISLQYLNQAVCTFSLIGYLKDNYPHIKIIIGGGLITSWVKSPYWDDPFNSVVDEIFIGPGEVQLLEYLNIEPNREKLISLKPDYDFTDFYKYYSPGRIIPISGSLGCSWKKCTFCPEKAEDNPFIAKKTAKVIEEMAYLAKRYKPTLFHFLDNEINPSVLKAITESNNSIPWYGFTKFYSNLKDLDFCKKLKTKGCFMLKLGLESGDQKVLDSMNKGIELQDVVIILKNLKEAGIKTFIYILFGTPAEDYKSAIKTMDFLIKFHSYITYLNMAIFNLPINSEISRQQDTYNFSDADLTLYSGFNHPKGWNRKNIRDFLKKELKQKEKIKAILNRTPPIFNANHAYFFNDLK</sequence>
<comment type="cofactor">
    <cofactor evidence="1">
        <name>[4Fe-4S] cluster</name>
        <dbReference type="ChEBI" id="CHEBI:49883"/>
    </cofactor>
</comment>
<dbReference type="InterPro" id="IPR058240">
    <property type="entry name" value="rSAM_sf"/>
</dbReference>
<keyword evidence="4" id="KW-0408">Iron</keyword>
<keyword evidence="3" id="KW-0479">Metal-binding</keyword>
<dbReference type="OrthoDB" id="9777636at2"/>
<dbReference type="GO" id="GO:0003824">
    <property type="term" value="F:catalytic activity"/>
    <property type="evidence" value="ECO:0007669"/>
    <property type="project" value="InterPro"/>
</dbReference>
<dbReference type="RefSeq" id="WP_149569495.1">
    <property type="nucleotide sequence ID" value="NZ_CP035807.1"/>
</dbReference>
<dbReference type="PANTHER" id="PTHR43409:SF7">
    <property type="entry name" value="BLL1977 PROTEIN"/>
    <property type="match status" value="1"/>
</dbReference>
<dbReference type="AlphaFoldDB" id="A0A5C1QGR5"/>
<evidence type="ECO:0000259" key="6">
    <source>
        <dbReference type="PROSITE" id="PS51918"/>
    </source>
</evidence>
<gene>
    <name evidence="7" type="ORF">EW093_16765</name>
</gene>
<evidence type="ECO:0000313" key="7">
    <source>
        <dbReference type="EMBL" id="QEN06269.1"/>
    </source>
</evidence>
<dbReference type="GO" id="GO:0046872">
    <property type="term" value="F:metal ion binding"/>
    <property type="evidence" value="ECO:0007669"/>
    <property type="project" value="UniProtKB-KW"/>
</dbReference>